<dbReference type="NCBIfam" id="NF005111">
    <property type="entry name" value="PRK06545.2-3"/>
    <property type="match status" value="1"/>
</dbReference>
<dbReference type="RefSeq" id="WP_062020736.1">
    <property type="nucleotide sequence ID" value="NZ_LQQC01000010.1"/>
</dbReference>
<evidence type="ECO:0000256" key="4">
    <source>
        <dbReference type="ARBA" id="ARBA00016891"/>
    </source>
</evidence>
<accession>A0A150H749</accession>
<dbReference type="InterPro" id="IPR008927">
    <property type="entry name" value="6-PGluconate_DH-like_C_sf"/>
</dbReference>
<evidence type="ECO:0000256" key="5">
    <source>
        <dbReference type="ARBA" id="ARBA00022498"/>
    </source>
</evidence>
<evidence type="ECO:0000256" key="9">
    <source>
        <dbReference type="ARBA" id="ARBA00049260"/>
    </source>
</evidence>
<dbReference type="PROSITE" id="PS51671">
    <property type="entry name" value="ACT"/>
    <property type="match status" value="1"/>
</dbReference>
<dbReference type="EMBL" id="LQQC01000010">
    <property type="protein sequence ID" value="KXZ57891.1"/>
    <property type="molecule type" value="Genomic_DNA"/>
</dbReference>
<dbReference type="UniPathway" id="UPA00122">
    <property type="reaction ID" value="UER00961"/>
</dbReference>
<evidence type="ECO:0000256" key="2">
    <source>
        <dbReference type="ARBA" id="ARBA00007964"/>
    </source>
</evidence>
<protein>
    <recommendedName>
        <fullName evidence="4">Prephenate dehydrogenase</fullName>
        <ecNumber evidence="3">1.3.1.12</ecNumber>
    </recommendedName>
</protein>
<dbReference type="PANTHER" id="PTHR21363">
    <property type="entry name" value="PREPHENATE DEHYDROGENASE"/>
    <property type="match status" value="1"/>
</dbReference>
<dbReference type="SUPFAM" id="SSF48179">
    <property type="entry name" value="6-phosphogluconate dehydrogenase C-terminal domain-like"/>
    <property type="match status" value="1"/>
</dbReference>
<evidence type="ECO:0000259" key="10">
    <source>
        <dbReference type="PROSITE" id="PS51176"/>
    </source>
</evidence>
<sequence length="362" mass="37756">MNVHIIGTGLLGTSLGLALTNAGHRVTLEDLSPTAVNLAADMGAGTRENPTDPDVVIVAAPPDVCAGIIVTALRTWPRATVTDVASVKGAILAQVREQTRERELDRYIGSHPMAGREKSGAIAARGDLFTASPWVVCSDEDTPKERLDHIVNIAEAVGAAVIHLDPDFHDSSVARVSHAPQVVASLMAAQLRDMPADGIALAGQGLRDTTRIADSDPGLWTQILSGNAAEIRTVLEGLRDDLDTVIGALDLGPGAYAALAGALAAGNEGRDRIPGKHGSAPTRYSVVTVVVDDTPGALARLFADIGELGVNIEDMRMDHATGVKLGSVDVSVLPASEIDLISGLRERGWRLPEAALEQEGTA</sequence>
<dbReference type="SUPFAM" id="SSF55021">
    <property type="entry name" value="ACT-like"/>
    <property type="match status" value="1"/>
</dbReference>
<keyword evidence="7" id="KW-0520">NAD</keyword>
<dbReference type="Proteomes" id="UP000243589">
    <property type="component" value="Unassembled WGS sequence"/>
</dbReference>
<dbReference type="GO" id="GO:0004665">
    <property type="term" value="F:prephenate dehydrogenase (NADP+) activity"/>
    <property type="evidence" value="ECO:0007669"/>
    <property type="project" value="InterPro"/>
</dbReference>
<dbReference type="PANTHER" id="PTHR21363:SF0">
    <property type="entry name" value="PREPHENATE DEHYDROGENASE [NADP(+)]"/>
    <property type="match status" value="1"/>
</dbReference>
<reference evidence="12 13" key="1">
    <citation type="submission" date="2016-01" db="EMBL/GenBank/DDBJ databases">
        <title>Use of Whole Genome Sequencing to ascertain that Brevibacterium massiliense (Roux, Raoult 2009) is a later heterotypic synonym of Brevibacterium ravenspurgense (Mages 2008).</title>
        <authorList>
            <person name="Bernier A.-M."/>
            <person name="Burdz T."/>
            <person name="Huynh C."/>
            <person name="Pachecho A.L."/>
            <person name="Wiebe D."/>
            <person name="Bonner C."/>
            <person name="Bernard K."/>
        </authorList>
    </citation>
    <scope>NUCLEOTIDE SEQUENCE [LARGE SCALE GENOMIC DNA]</scope>
    <source>
        <strain evidence="12 13">CCUG56047</strain>
    </source>
</reference>
<dbReference type="InterPro" id="IPR036291">
    <property type="entry name" value="NAD(P)-bd_dom_sf"/>
</dbReference>
<evidence type="ECO:0000256" key="1">
    <source>
        <dbReference type="ARBA" id="ARBA00005067"/>
    </source>
</evidence>
<comment type="catalytic activity">
    <reaction evidence="9">
        <text>prephenate + NAD(+) = 3-(4-hydroxyphenyl)pyruvate + CO2 + NADH</text>
        <dbReference type="Rhea" id="RHEA:13869"/>
        <dbReference type="ChEBI" id="CHEBI:16526"/>
        <dbReference type="ChEBI" id="CHEBI:29934"/>
        <dbReference type="ChEBI" id="CHEBI:36242"/>
        <dbReference type="ChEBI" id="CHEBI:57540"/>
        <dbReference type="ChEBI" id="CHEBI:57945"/>
        <dbReference type="EC" id="1.3.1.12"/>
    </reaction>
</comment>
<comment type="pathway">
    <text evidence="1">Amino-acid biosynthesis; L-tyrosine biosynthesis; (4-hydroxyphenyl)pyruvate from prephenate (NAD(+) route): step 1/1.</text>
</comment>
<dbReference type="InterPro" id="IPR046825">
    <property type="entry name" value="PDH_C"/>
</dbReference>
<dbReference type="Gene3D" id="1.10.3660.10">
    <property type="entry name" value="6-phosphogluconate dehydrogenase C-terminal like domain"/>
    <property type="match status" value="1"/>
</dbReference>
<keyword evidence="13" id="KW-1185">Reference proteome</keyword>
<dbReference type="NCBIfam" id="NF005112">
    <property type="entry name" value="PRK06545.2-4"/>
    <property type="match status" value="1"/>
</dbReference>
<name>A0A150H749_9MICO</name>
<dbReference type="Pfam" id="PF02153">
    <property type="entry name" value="PDH_N"/>
    <property type="match status" value="1"/>
</dbReference>
<feature type="domain" description="Prephenate/arogenate dehydrogenase" evidence="10">
    <location>
        <begin position="1"/>
        <end position="281"/>
    </location>
</feature>
<feature type="domain" description="ACT" evidence="11">
    <location>
        <begin position="286"/>
        <end position="362"/>
    </location>
</feature>
<dbReference type="PATRIC" id="fig|479117.4.peg.922"/>
<comment type="caution">
    <text evidence="12">The sequence shown here is derived from an EMBL/GenBank/DDBJ whole genome shotgun (WGS) entry which is preliminary data.</text>
</comment>
<proteinExistence type="inferred from homology"/>
<dbReference type="GO" id="GO:0006571">
    <property type="term" value="P:tyrosine biosynthetic process"/>
    <property type="evidence" value="ECO:0007669"/>
    <property type="project" value="UniProtKB-UniPathway"/>
</dbReference>
<evidence type="ECO:0000256" key="3">
    <source>
        <dbReference type="ARBA" id="ARBA00012068"/>
    </source>
</evidence>
<keyword evidence="8" id="KW-0057">Aromatic amino acid biosynthesis</keyword>
<dbReference type="Pfam" id="PF20463">
    <property type="entry name" value="PDH_C"/>
    <property type="match status" value="1"/>
</dbReference>
<dbReference type="SUPFAM" id="SSF51735">
    <property type="entry name" value="NAD(P)-binding Rossmann-fold domains"/>
    <property type="match status" value="1"/>
</dbReference>
<keyword evidence="8" id="KW-0028">Amino-acid biosynthesis</keyword>
<gene>
    <name evidence="12" type="ORF">Bravens_00922</name>
</gene>
<dbReference type="GO" id="GO:0070403">
    <property type="term" value="F:NAD+ binding"/>
    <property type="evidence" value="ECO:0007669"/>
    <property type="project" value="InterPro"/>
</dbReference>
<evidence type="ECO:0000313" key="13">
    <source>
        <dbReference type="Proteomes" id="UP000243589"/>
    </source>
</evidence>
<keyword evidence="5" id="KW-0827">Tyrosine biosynthesis</keyword>
<dbReference type="InterPro" id="IPR045865">
    <property type="entry name" value="ACT-like_dom_sf"/>
</dbReference>
<evidence type="ECO:0000256" key="6">
    <source>
        <dbReference type="ARBA" id="ARBA00023002"/>
    </source>
</evidence>
<organism evidence="12 13">
    <name type="scientific">Brevibacterium ravenspurgense</name>
    <dbReference type="NCBI Taxonomy" id="479117"/>
    <lineage>
        <taxon>Bacteria</taxon>
        <taxon>Bacillati</taxon>
        <taxon>Actinomycetota</taxon>
        <taxon>Actinomycetes</taxon>
        <taxon>Micrococcales</taxon>
        <taxon>Brevibacteriaceae</taxon>
        <taxon>Brevibacterium</taxon>
    </lineage>
</organism>
<evidence type="ECO:0000259" key="11">
    <source>
        <dbReference type="PROSITE" id="PS51671"/>
    </source>
</evidence>
<dbReference type="EC" id="1.3.1.12" evidence="3"/>
<dbReference type="Gene3D" id="3.30.70.260">
    <property type="match status" value="1"/>
</dbReference>
<evidence type="ECO:0000256" key="7">
    <source>
        <dbReference type="ARBA" id="ARBA00023027"/>
    </source>
</evidence>
<dbReference type="AlphaFoldDB" id="A0A150H749"/>
<dbReference type="PROSITE" id="PS51176">
    <property type="entry name" value="PDH_ADH"/>
    <property type="match status" value="1"/>
</dbReference>
<keyword evidence="6" id="KW-0560">Oxidoreductase</keyword>
<dbReference type="Gene3D" id="3.40.50.720">
    <property type="entry name" value="NAD(P)-binding Rossmann-like Domain"/>
    <property type="match status" value="1"/>
</dbReference>
<dbReference type="InterPro" id="IPR002912">
    <property type="entry name" value="ACT_dom"/>
</dbReference>
<dbReference type="GO" id="GO:0008977">
    <property type="term" value="F:prephenate dehydrogenase (NAD+) activity"/>
    <property type="evidence" value="ECO:0007669"/>
    <property type="project" value="UniProtKB-EC"/>
</dbReference>
<evidence type="ECO:0000313" key="12">
    <source>
        <dbReference type="EMBL" id="KXZ57891.1"/>
    </source>
</evidence>
<comment type="similarity">
    <text evidence="2">Belongs to the prephenate/arogenate dehydrogenase family.</text>
</comment>
<dbReference type="InterPro" id="IPR050812">
    <property type="entry name" value="Preph/Arog_dehydrog"/>
</dbReference>
<evidence type="ECO:0000256" key="8">
    <source>
        <dbReference type="ARBA" id="ARBA00023141"/>
    </source>
</evidence>
<dbReference type="InterPro" id="IPR003099">
    <property type="entry name" value="Prephen_DH"/>
</dbReference>
<dbReference type="InterPro" id="IPR046826">
    <property type="entry name" value="PDH_N"/>
</dbReference>